<accession>X1U4B6</accession>
<reference evidence="1" key="1">
    <citation type="journal article" date="2014" name="Front. Microbiol.">
        <title>High frequency of phylogenetically diverse reductive dehalogenase-homologous genes in deep subseafloor sedimentary metagenomes.</title>
        <authorList>
            <person name="Kawai M."/>
            <person name="Futagami T."/>
            <person name="Toyoda A."/>
            <person name="Takaki Y."/>
            <person name="Nishi S."/>
            <person name="Hori S."/>
            <person name="Arai W."/>
            <person name="Tsubouchi T."/>
            <person name="Morono Y."/>
            <person name="Uchiyama I."/>
            <person name="Ito T."/>
            <person name="Fujiyama A."/>
            <person name="Inagaki F."/>
            <person name="Takami H."/>
        </authorList>
    </citation>
    <scope>NUCLEOTIDE SEQUENCE</scope>
    <source>
        <strain evidence="1">Expedition CK06-06</strain>
    </source>
</reference>
<gene>
    <name evidence="1" type="ORF">S12H4_15387</name>
</gene>
<organism evidence="1">
    <name type="scientific">marine sediment metagenome</name>
    <dbReference type="NCBI Taxonomy" id="412755"/>
    <lineage>
        <taxon>unclassified sequences</taxon>
        <taxon>metagenomes</taxon>
        <taxon>ecological metagenomes</taxon>
    </lineage>
</organism>
<dbReference type="AlphaFoldDB" id="X1U4B6"/>
<feature type="non-terminal residue" evidence="1">
    <location>
        <position position="1"/>
    </location>
</feature>
<sequence>PWEVYPEGSQELQVQLKVKGIVGDALEKVEYFSFRGSEVSFSGPLFTFEHPDYNTSAGSDNSDVVVTFKGLQVSLDCASGLSQIV</sequence>
<evidence type="ECO:0000313" key="1">
    <source>
        <dbReference type="EMBL" id="GAI87139.1"/>
    </source>
</evidence>
<dbReference type="EMBL" id="BARW01007384">
    <property type="protein sequence ID" value="GAI87139.1"/>
    <property type="molecule type" value="Genomic_DNA"/>
</dbReference>
<name>X1U4B6_9ZZZZ</name>
<comment type="caution">
    <text evidence="1">The sequence shown here is derived from an EMBL/GenBank/DDBJ whole genome shotgun (WGS) entry which is preliminary data.</text>
</comment>
<protein>
    <submittedName>
        <fullName evidence="1">Uncharacterized protein</fullName>
    </submittedName>
</protein>
<proteinExistence type="predicted"/>